<reference evidence="5 6" key="1">
    <citation type="submission" date="2018-12" db="EMBL/GenBank/DDBJ databases">
        <title>Flammeovirga pectinis sp. nov., isolated from the gut of the Korean scallop, Patinopecten yessoensis.</title>
        <authorList>
            <person name="Bae J.-W."/>
            <person name="Jeong Y.-S."/>
            <person name="Kang W."/>
        </authorList>
    </citation>
    <scope>NUCLEOTIDE SEQUENCE [LARGE SCALE GENOMIC DNA]</scope>
    <source>
        <strain evidence="5 6">L12M1</strain>
    </source>
</reference>
<feature type="domain" description="HTH araC/xylS-type" evidence="4">
    <location>
        <begin position="226"/>
        <end position="324"/>
    </location>
</feature>
<evidence type="ECO:0000313" key="6">
    <source>
        <dbReference type="Proteomes" id="UP000267268"/>
    </source>
</evidence>
<evidence type="ECO:0000313" key="5">
    <source>
        <dbReference type="EMBL" id="AZQ63274.1"/>
    </source>
</evidence>
<dbReference type="Proteomes" id="UP000267268">
    <property type="component" value="Chromosome 1"/>
</dbReference>
<dbReference type="PROSITE" id="PS00041">
    <property type="entry name" value="HTH_ARAC_FAMILY_1"/>
    <property type="match status" value="1"/>
</dbReference>
<dbReference type="InterPro" id="IPR018062">
    <property type="entry name" value="HTH_AraC-typ_CS"/>
</dbReference>
<sequence length="331" mass="37724">MDISASGNDYDDIFSNLKQQFNAAGDSDFVMTIDSEVGKLRCLQMNFPIGLEIIYLSGKINEDLNIFREEQISGEKLVFTGTINLDLQVTHKGVNNITDNYKKGNLLINNNFFGFSGTFKKNIPTSLLSIRMGKVFLQKVISHLDKEIESAIDPENPVIFMERLTPPLFKVMSEIEASMPIEEPYLNMYLTSKAIEFLTFSLQLINQSDQTLIKKKITKDQLQIALKIRDLILNNMDAPLTIPELSKEIGISPTLAKTIFNQAFGLPIYGFYQSRRMEQAKELLDEGELSIKDIAFDIGYSNVSHFTRSFRKKYGINPKQYAMRIKNQQLK</sequence>
<keyword evidence="1" id="KW-0805">Transcription regulation</keyword>
<proteinExistence type="predicted"/>
<dbReference type="KEGG" id="fll:EI427_13790"/>
<dbReference type="InterPro" id="IPR020449">
    <property type="entry name" value="Tscrpt_reg_AraC-type_HTH"/>
</dbReference>
<accession>A0A3Q9FM48</accession>
<dbReference type="GO" id="GO:0003700">
    <property type="term" value="F:DNA-binding transcription factor activity"/>
    <property type="evidence" value="ECO:0007669"/>
    <property type="project" value="InterPro"/>
</dbReference>
<keyword evidence="3" id="KW-0804">Transcription</keyword>
<dbReference type="InterPro" id="IPR053142">
    <property type="entry name" value="PchR_regulatory_protein"/>
</dbReference>
<dbReference type="InterPro" id="IPR018060">
    <property type="entry name" value="HTH_AraC"/>
</dbReference>
<dbReference type="InterPro" id="IPR009057">
    <property type="entry name" value="Homeodomain-like_sf"/>
</dbReference>
<evidence type="ECO:0000256" key="2">
    <source>
        <dbReference type="ARBA" id="ARBA00023125"/>
    </source>
</evidence>
<gene>
    <name evidence="5" type="ORF">EI427_13790</name>
</gene>
<dbReference type="Pfam" id="PF12833">
    <property type="entry name" value="HTH_18"/>
    <property type="match status" value="1"/>
</dbReference>
<evidence type="ECO:0000256" key="3">
    <source>
        <dbReference type="ARBA" id="ARBA00023163"/>
    </source>
</evidence>
<evidence type="ECO:0000259" key="4">
    <source>
        <dbReference type="PROSITE" id="PS01124"/>
    </source>
</evidence>
<dbReference type="SUPFAM" id="SSF46689">
    <property type="entry name" value="Homeodomain-like"/>
    <property type="match status" value="1"/>
</dbReference>
<keyword evidence="2" id="KW-0238">DNA-binding</keyword>
<dbReference type="PROSITE" id="PS01124">
    <property type="entry name" value="HTH_ARAC_FAMILY_2"/>
    <property type="match status" value="1"/>
</dbReference>
<organism evidence="5 6">
    <name type="scientific">Flammeovirga pectinis</name>
    <dbReference type="NCBI Taxonomy" id="2494373"/>
    <lineage>
        <taxon>Bacteria</taxon>
        <taxon>Pseudomonadati</taxon>
        <taxon>Bacteroidota</taxon>
        <taxon>Cytophagia</taxon>
        <taxon>Cytophagales</taxon>
        <taxon>Flammeovirgaceae</taxon>
        <taxon>Flammeovirga</taxon>
    </lineage>
</organism>
<dbReference type="RefSeq" id="WP_126615604.1">
    <property type="nucleotide sequence ID" value="NZ_CP034562.1"/>
</dbReference>
<keyword evidence="6" id="KW-1185">Reference proteome</keyword>
<evidence type="ECO:0000256" key="1">
    <source>
        <dbReference type="ARBA" id="ARBA00023015"/>
    </source>
</evidence>
<dbReference type="Gene3D" id="1.10.10.60">
    <property type="entry name" value="Homeodomain-like"/>
    <property type="match status" value="1"/>
</dbReference>
<dbReference type="OrthoDB" id="1156172at2"/>
<dbReference type="GO" id="GO:0043565">
    <property type="term" value="F:sequence-specific DNA binding"/>
    <property type="evidence" value="ECO:0007669"/>
    <property type="project" value="InterPro"/>
</dbReference>
<protein>
    <submittedName>
        <fullName evidence="5">AraC family transcriptional regulator</fullName>
    </submittedName>
</protein>
<dbReference type="PRINTS" id="PR00032">
    <property type="entry name" value="HTHARAC"/>
</dbReference>
<dbReference type="PANTHER" id="PTHR47893:SF1">
    <property type="entry name" value="REGULATORY PROTEIN PCHR"/>
    <property type="match status" value="1"/>
</dbReference>
<dbReference type="EMBL" id="CP034562">
    <property type="protein sequence ID" value="AZQ63274.1"/>
    <property type="molecule type" value="Genomic_DNA"/>
</dbReference>
<name>A0A3Q9FM48_9BACT</name>
<dbReference type="SMART" id="SM00342">
    <property type="entry name" value="HTH_ARAC"/>
    <property type="match status" value="1"/>
</dbReference>
<dbReference type="AlphaFoldDB" id="A0A3Q9FM48"/>
<dbReference type="PANTHER" id="PTHR47893">
    <property type="entry name" value="REGULATORY PROTEIN PCHR"/>
    <property type="match status" value="1"/>
</dbReference>